<evidence type="ECO:0000256" key="1">
    <source>
        <dbReference type="SAM" id="MobiDB-lite"/>
    </source>
</evidence>
<evidence type="ECO:0000313" key="2">
    <source>
        <dbReference type="EMBL" id="ORX60769.1"/>
    </source>
</evidence>
<dbReference type="AlphaFoldDB" id="A0A1Y1VMY8"/>
<evidence type="ECO:0000313" key="3">
    <source>
        <dbReference type="Proteomes" id="UP000193719"/>
    </source>
</evidence>
<accession>A0A1Y1VMY8</accession>
<dbReference type="Proteomes" id="UP000193719">
    <property type="component" value="Unassembled WGS sequence"/>
</dbReference>
<reference evidence="2 3" key="1">
    <citation type="submission" date="2016-08" db="EMBL/GenBank/DDBJ databases">
        <title>Genomes of anaerobic fungi encode conserved fungal cellulosomes for biomass hydrolysis.</title>
        <authorList>
            <consortium name="DOE Joint Genome Institute"/>
            <person name="Haitjema C.H."/>
            <person name="Gilmore S.P."/>
            <person name="Henske J.K."/>
            <person name="Solomon K.V."/>
            <person name="De Groot R."/>
            <person name="Kuo A."/>
            <person name="Mondo S.J."/>
            <person name="Salamov A.A."/>
            <person name="Labutti K."/>
            <person name="Zhao Z."/>
            <person name="Chiniquy J."/>
            <person name="Barry K."/>
            <person name="Brewer H.M."/>
            <person name="Purvine S.O."/>
            <person name="Wright A.T."/>
            <person name="Boxma B."/>
            <person name="Van Alen T."/>
            <person name="Hackstein J.H."/>
            <person name="Baker S.E."/>
            <person name="Grigoriev I.V."/>
            <person name="O'Malley M.A."/>
        </authorList>
    </citation>
    <scope>NUCLEOTIDE SEQUENCE [LARGE SCALE GENOMIC DNA]</scope>
    <source>
        <strain evidence="3">finn</strain>
    </source>
</reference>
<feature type="region of interest" description="Disordered" evidence="1">
    <location>
        <begin position="128"/>
        <end position="149"/>
    </location>
</feature>
<organism evidence="2 3">
    <name type="scientific">Piromyces finnis</name>
    <dbReference type="NCBI Taxonomy" id="1754191"/>
    <lineage>
        <taxon>Eukaryota</taxon>
        <taxon>Fungi</taxon>
        <taxon>Fungi incertae sedis</taxon>
        <taxon>Chytridiomycota</taxon>
        <taxon>Chytridiomycota incertae sedis</taxon>
        <taxon>Neocallimastigomycetes</taxon>
        <taxon>Neocallimastigales</taxon>
        <taxon>Neocallimastigaceae</taxon>
        <taxon>Piromyces</taxon>
    </lineage>
</organism>
<comment type="caution">
    <text evidence="2">The sequence shown here is derived from an EMBL/GenBank/DDBJ whole genome shotgun (WGS) entry which is preliminary data.</text>
</comment>
<feature type="non-terminal residue" evidence="2">
    <location>
        <position position="199"/>
    </location>
</feature>
<feature type="compositionally biased region" description="Polar residues" evidence="1">
    <location>
        <begin position="128"/>
        <end position="137"/>
    </location>
</feature>
<gene>
    <name evidence="2" type="ORF">BCR36DRAFT_273149</name>
</gene>
<protein>
    <submittedName>
        <fullName evidence="2">Uncharacterized protein</fullName>
    </submittedName>
</protein>
<reference evidence="2 3" key="2">
    <citation type="submission" date="2016-08" db="EMBL/GenBank/DDBJ databases">
        <title>Pervasive Adenine N6-methylation of Active Genes in Fungi.</title>
        <authorList>
            <consortium name="DOE Joint Genome Institute"/>
            <person name="Mondo S.J."/>
            <person name="Dannebaum R.O."/>
            <person name="Kuo R.C."/>
            <person name="Labutti K."/>
            <person name="Haridas S."/>
            <person name="Kuo A."/>
            <person name="Salamov A."/>
            <person name="Ahrendt S.R."/>
            <person name="Lipzen A."/>
            <person name="Sullivan W."/>
            <person name="Andreopoulos W.B."/>
            <person name="Clum A."/>
            <person name="Lindquist E."/>
            <person name="Daum C."/>
            <person name="Ramamoorthy G.K."/>
            <person name="Gryganskyi A."/>
            <person name="Culley D."/>
            <person name="Magnuson J.K."/>
            <person name="James T.Y."/>
            <person name="O'Malley M.A."/>
            <person name="Stajich J.E."/>
            <person name="Spatafora J.W."/>
            <person name="Visel A."/>
            <person name="Grigoriev I.V."/>
        </authorList>
    </citation>
    <scope>NUCLEOTIDE SEQUENCE [LARGE SCALE GENOMIC DNA]</scope>
    <source>
        <strain evidence="3">finn</strain>
    </source>
</reference>
<name>A0A1Y1VMY8_9FUNG</name>
<keyword evidence="3" id="KW-1185">Reference proteome</keyword>
<proteinExistence type="predicted"/>
<dbReference type="EMBL" id="MCFH01000001">
    <property type="protein sequence ID" value="ORX60769.1"/>
    <property type="molecule type" value="Genomic_DNA"/>
</dbReference>
<sequence length="199" mass="22226">MKDTVLLDKQFDESNLKTPNNYNHYNKKGLNLDTTSTSTPALSYSSEQKSNPLSNLNKFHNYRKELNSSTTTTLNLTPDHCNGSTVSHSILPNLDKSNDIYGSSASMNLSESPIAEAKFYSNFKKELNSNGNTQQLGPHSDQNHTNHLMYSNLNKNNNVYGGGLSNMPLSDNAIVDPSKFLNQKFNNDLNNYKKELNPS</sequence>